<keyword evidence="4" id="KW-1185">Reference proteome</keyword>
<keyword evidence="2" id="KW-0472">Membrane</keyword>
<protein>
    <submittedName>
        <fullName evidence="3">Uncharacterized protein</fullName>
    </submittedName>
</protein>
<sequence>MYLSQEWSAFLFTILRLALLTSSIFLISRLASRTYNLTYLERINGGFLDRVNYLLFTKFPSRRQQYLGRIYVALALFISTVLTCLPTYLSKLYPVENKFLEHNEHPFDFPIRFTKSFSVLPGNTSTLDILRGMDVSLDGMAFVRYSNSTPPVSKPCRILPENNEFVLCGSPAIVIEFKHIYDGIFPKGQSNFTLPTGEVFFDLPFSGFYNRLGAVLMFENVAFSEYNPDPYGPRLLEWCLTQRLPDKRCIRTSLGYMFEPSGKGVESKQIVLVSRKVIYERTWIGTSQGPQKDCEAAAWPSIQAMCRQLYSLDKGGVKGRMFSIHKRTNDMEGNFHFDVVTKIFEYDSVLLNIEVFSLDVQFRLYEPVFNNEDIETSAQEVFETAYLEHLDNDSDRFDHSWTKRGFSDADKTNLVSFLFGGTRFNNATLIVRDPWLVAEVSDIVVGLLFGASLVMVLAGLVISHGIPSLVRDPISEVIREVLASKNIPVDKKNSTFSFQKHRVANLVLDPQPMEDLESNNNNNTDTSTIASSRSTKPTLSPLSQRTFVLRMELDSEDEDETVELLERMNHKVNQSIGQ</sequence>
<gene>
    <name evidence="3" type="ORF">BGZ96_005702</name>
</gene>
<organism evidence="3 4">
    <name type="scientific">Linnemannia gamsii</name>
    <dbReference type="NCBI Taxonomy" id="64522"/>
    <lineage>
        <taxon>Eukaryota</taxon>
        <taxon>Fungi</taxon>
        <taxon>Fungi incertae sedis</taxon>
        <taxon>Mucoromycota</taxon>
        <taxon>Mortierellomycotina</taxon>
        <taxon>Mortierellomycetes</taxon>
        <taxon>Mortierellales</taxon>
        <taxon>Mortierellaceae</taxon>
        <taxon>Linnemannia</taxon>
    </lineage>
</organism>
<feature type="transmembrane region" description="Helical" evidence="2">
    <location>
        <begin position="70"/>
        <end position="89"/>
    </location>
</feature>
<name>A0ABQ7KHJ2_9FUNG</name>
<proteinExistence type="predicted"/>
<evidence type="ECO:0000313" key="3">
    <source>
        <dbReference type="EMBL" id="KAG0297599.1"/>
    </source>
</evidence>
<accession>A0ABQ7KHJ2</accession>
<dbReference type="EMBL" id="JAAAIM010000027">
    <property type="protein sequence ID" value="KAG0297599.1"/>
    <property type="molecule type" value="Genomic_DNA"/>
</dbReference>
<keyword evidence="2" id="KW-1133">Transmembrane helix</keyword>
<reference evidence="3 4" key="1">
    <citation type="journal article" date="2020" name="Fungal Divers.">
        <title>Resolving the Mortierellaceae phylogeny through synthesis of multi-gene phylogenetics and phylogenomics.</title>
        <authorList>
            <person name="Vandepol N."/>
            <person name="Liber J."/>
            <person name="Desiro A."/>
            <person name="Na H."/>
            <person name="Kennedy M."/>
            <person name="Barry K."/>
            <person name="Grigoriev I.V."/>
            <person name="Miller A.N."/>
            <person name="O'Donnell K."/>
            <person name="Stajich J.E."/>
            <person name="Bonito G."/>
        </authorList>
    </citation>
    <scope>NUCLEOTIDE SEQUENCE [LARGE SCALE GENOMIC DNA]</scope>
    <source>
        <strain evidence="3 4">AD045</strain>
    </source>
</reference>
<dbReference type="Proteomes" id="UP001194696">
    <property type="component" value="Unassembled WGS sequence"/>
</dbReference>
<feature type="region of interest" description="Disordered" evidence="1">
    <location>
        <begin position="510"/>
        <end position="539"/>
    </location>
</feature>
<feature type="transmembrane region" description="Helical" evidence="2">
    <location>
        <begin position="6"/>
        <end position="27"/>
    </location>
</feature>
<feature type="compositionally biased region" description="Polar residues" evidence="1">
    <location>
        <begin position="524"/>
        <end position="539"/>
    </location>
</feature>
<evidence type="ECO:0000256" key="1">
    <source>
        <dbReference type="SAM" id="MobiDB-lite"/>
    </source>
</evidence>
<evidence type="ECO:0000313" key="4">
    <source>
        <dbReference type="Proteomes" id="UP001194696"/>
    </source>
</evidence>
<keyword evidence="2" id="KW-0812">Transmembrane</keyword>
<comment type="caution">
    <text evidence="3">The sequence shown here is derived from an EMBL/GenBank/DDBJ whole genome shotgun (WGS) entry which is preliminary data.</text>
</comment>
<evidence type="ECO:0000256" key="2">
    <source>
        <dbReference type="SAM" id="Phobius"/>
    </source>
</evidence>